<geneLocation type="chloroplast" evidence="3"/>
<reference evidence="3" key="1">
    <citation type="journal article" date="2015" name="BMC Evol. Biol.">
        <title>Chloroplast phylogenomic analysis of chlorophyte green algae identifies a novel lineage sister to the Sphaeropleales (Chlorophyceae).</title>
        <authorList>
            <person name="Lemieux C."/>
            <person name="Vincent A.T."/>
            <person name="Labarre A."/>
            <person name="Otis C."/>
            <person name="Turmel M."/>
        </authorList>
    </citation>
    <scope>NUCLEOTIDE SEQUENCE</scope>
</reference>
<feature type="region of interest" description="Disordered" evidence="1">
    <location>
        <begin position="4614"/>
        <end position="4634"/>
    </location>
</feature>
<proteinExistence type="predicted"/>
<feature type="region of interest" description="Disordered" evidence="1">
    <location>
        <begin position="3655"/>
        <end position="3680"/>
    </location>
</feature>
<feature type="transmembrane region" description="Helical" evidence="2">
    <location>
        <begin position="12"/>
        <end position="28"/>
    </location>
</feature>
<evidence type="ECO:0000256" key="1">
    <source>
        <dbReference type="SAM" id="MobiDB-lite"/>
    </source>
</evidence>
<dbReference type="GO" id="GO:0051301">
    <property type="term" value="P:cell division"/>
    <property type="evidence" value="ECO:0007669"/>
    <property type="project" value="UniProtKB-KW"/>
</dbReference>
<organism evidence="3">
    <name type="scientific">Chloromonas radiata</name>
    <dbReference type="NCBI Taxonomy" id="47907"/>
    <lineage>
        <taxon>Eukaryota</taxon>
        <taxon>Viridiplantae</taxon>
        <taxon>Chlorophyta</taxon>
        <taxon>core chlorophytes</taxon>
        <taxon>Chlorophyceae</taxon>
        <taxon>CS clade</taxon>
        <taxon>Chlamydomonadales</taxon>
        <taxon>Chlamydomonadaceae</taxon>
        <taxon>Chloromonadinia</taxon>
        <taxon>Chloromonas</taxon>
    </lineage>
</organism>
<dbReference type="InterPro" id="IPR050168">
    <property type="entry name" value="AAA_ATPase_domain"/>
</dbReference>
<sequence>MCEKTAVFRKPFFCYWLLPFIGIISLIPEPKLSCKRSGTDNQSGSYQVKLLEEVAAFKSNLEYSKTNAFQAASGPLFLILQEGDGLINKIEQTNSFLLKQGQFYDASQQQIKQILKNAGYQGKQSFITELCSIYSQILSKNLKRPSGFAALLRKGEALEALAVLNQNQYAKSVLTNLQTLPLNKYSFVTSNINVPPAVVNGPSTECLLKANLLKRNALDFYWYDFKPYIHYGKNLRKLLNIDFPKNLLQNMTEIEERVLDVSSPFGEAVQKNSKFPFHFLGDKQLKIYQRSGTSCTKIFSNKHQTFSSQVSPPGLRKGGAFLGHFFQKQQSCLVRQALVWKKLKKRDVFFDKGSCLTGVTKKIAPFLNTDNSSTLLSHLIPSPAEASPLAEYRQASKQRSCLLKASQLRLATLKKLLIKNSWKKKTTKQLKVFSFRRFLVDFYTSCLDKFFSKKLLSSLKKKKVFFLKLACPPTSVRKKCLRNRSFLKFFLISYNQHFLKQLRCLKVAEGSFFKSGRRALLAQNCRGRENGLGTPLTTLSPLDLPTFTYQKASILLENIIKKRILEKENFCFNQNSTSPNQVLTLLEEVSKDSANPHVFKNKKRTIQNFTSVSSVVKKLKKYNKKIMFLNFYSPFNRTIFNVPQAVFPSAYPVFFKNCLEKKVLRFPYTHMPILTKYIYRFPASVYSQISFTPGFRKSDLKLIQAKPLEKEKNYQKKLSIITKTVIKSSKAATSSKSLDFFLPVVEEEERAAWYEPLLKISFLRKNKIDLLNILKELTICRNIIASPQFLVYKKPKNGPLLKVLTLKNFPNSCLNYSNKFLKTTNQKRAQATYCLTKSLRQELELNYSYTKINYKEQHNCLENLLLEKKKLKTRFNSKNLKLKSGDFFQKLRLLPSSSGRKSCLVRAAWKVFISFSLKNHCQRLAYYLIKPIFLFLYTRLKNSKSSKAATSSKSLDFFLPVVEEEERAAWYEPLIKREKEKIKIKKQDYFVWLKKQYLFILNMKKKQLIPFLPVPLWKRSNPSFAKQGKEGLLRFQSGTDDQSGSYQASTFKSFALTLSGSKQRSGVKNNSVAFSSWFSFLWTNLANNSFFSIAKEMQHNSFFSKQLLSSKAAYYKNYFFKERSSLAAPLRLKAELLKVFLSCLEKGFNLKGFKIIKMQHPILISGFKNKKLIKKQIKQKATLRAQAASFQASLSVNTFGSSDALLLEEGKNIQAASPLCNTPCCVFVGAASKNATRSVAKNSVFRSVEFLMSSFFSSPFNFKPGEAKLYFKNKENKTLVTISETKPKRSFTASFAKLNTLSSVTKKTFSWDKLDTFGQLIPYCLRLKEEGGCLFTPLQFFNKTKFFYHPSPTGRINNREEEKNKKAFNIASIKKVKGVLFLSNRNTRLLNPLDLEAASTKTSPSKIIGRRFLAASEAAYNNKARSISCATSFSAPSAAKQRKQTIKTNLKLSPNTFYALHHHKKLRPNRVFPQSLSSGAAYRGGLDKLFKSYLSQNNFSHKSKTFFPSAYQVKLLYATRWHSCLKSFFLSPNKANKGLNTQKKHKLLNTPIRLSRKMITHYKLITAKACLTRKASWFKKKKPILFPTNYSFYTSKLRNCLKKCEFPLSPSGRIRKSGALKENNLLFQNRLYIPCSLKKAKKTSVNSACFSLPVGESEATPRVAKRSLEAVYKLFLKATKNKVYSLTDLTKTSLFAEKSLSLQNRLKSYPMLQNQNMLISQPLSLFLVELKKQESFPSYPCNYAASLSKLRLVWGDKKKQLIRDSFNKKESKSLKFSSVTPLYYATRWHNSSVTKRSSRKQATLFYKKTGAYLKLIKAKPLEGFYRKIIKGVALNSSNKNQLLPSNIDFIKDKKKNLQKKRRALKQRRDTGRLLKRKRFYPRPLWLRLTMYNKFLKYRHIKKLIPPYWKEEAILLCLQEVAQAKKEKVTQAKKEVVARLLKATLLNKLKTILFLKKMLKKNSSFKACLTRKASKGFAFWKPFLILPEGDGSKKLLKTSNKKLLLCSPFWKKAAYGRSLFLTRLPLKNGRGSVAFLEGFLIFYNKSLDFSQVNNSFPLLISLLKLKGGKLAKMNLKQKHIKASKLRLATLLNAAGLIKRIRAATSLKLHMAEGRNFRPVNFFPSAYQVLTLLEEVRCLKKMSSLKTKIKPSITSVADTKRKALKRNSLFINSRNNTTKWSSGIFNDYNYQTVNMSLYYVKHNYSNFQIKRINNSLISSNTPSYPIPSGYGGVNFFGNKTDAFGKRFKNVYPIFSDSSAYNVSKNVYTEFKQGLWKSSWLRSNLNSYLKKIKSVAETLKKTSTKWEFDFLTNVFYYHLLGLNHFNLSKSFITNPNSFFQKQLLPSARALSPTKIETNDIWYFDLKNNLNSNSKKNFFPFHFLGDKQQSWPFSTFGNLPSERPGFLNVSSYYQNDISGSYQASPLLLEEVAALNLLKWENALKIAVYNQITYQATLKQIVLNIKENIKKNGQTKAQTGKSTRTKIKKPIISGAALFNYANKLLQTPSTFLAVNMLTKHPFLTSKASFGGNMSNKRIYWALNKTNIWHYQNINKKKYLWANQKQREQNRSNKTKKLITKLFKRSLSWPILEKYDFKTLNSSITKPTLFASKSLLKENKSELHVYTNSHNLFLKKQKQKENKMNYMGFFQPPGRGDSWLLSFLFSSNLNYKTTDSALITSLNQKLGIRATQPLFCHFLKARVRQEGNKKTIINPQLLSVNTFGSSLFSPKNAASPRILKEGKVILRHLKNSLRICYKKRLKAKKLLRTYKNNIFDYSYTNFWNLLAKKHFRKRKNAASFLKVKSVLKHPSKHVVLRANNNHFWWNLYYPKQNFFNFIYRNPYNMELKKSFNPIMSFLTTAKYSIFIVCTIVFHLCSLFSLASISQIRCVLKFMILFSLKISFLYLGFTRLIYLYFFNNFFVPLKQKIKKNPTFYIRQTTHSGSYQAASFQASLSVNTFGSSDALLLEEVAAYKKNKKRPLFAYDFKKIYHASHLKKSKIVIKLSIPSASLYKNLLEAYIGNKSYLKLAQAATSLELLGQAFSRFFYKLLIKAKKKKRLLKATKQRSCFWKKCPRNQKKRLLLYHPSPYYNKGINNSKSFLLATLLNLSGRRALLEAASTKTYPSETWLLIEGFYKEKEAFRSFCIKIKSKLFQNPLFLLTRFGKLISYAFKQFFKNLFPYGRRFVDKKGLFSPTSSFGWMGTKLCLEKAEPLTQIQNRKKIFINYTKIIRLRLIKTFLQFGVTLQLRCFLLFSQFADIPKNAIKSIYIFLEKPGELLSDWITHLFLIEIASDLTTTIPENTDSSIWNSFTKFAKASSFRLIPILGTLTEKRLLSSFELFYEIVSQPDTDLMVRQKKGKILWDIWGEILKNVAEENNINISLLTNKKEDQSFLLSKLLDFSKQRSSKAAWLGQLHNPNLLRDISPAGDDFKTGWPSQPIGYAYKPNSVPELHFTPLFLKDKQLRYFEKLLFFSLEAKQEGENKEKKTIFKPIKKRKEPIVTGTRDHVWQRWSTNQFITYKGKDSDLFIQASPAPKSLKNFKSIKHYNPIHSPIGTIICQMYSGIFYKQTAKNFLVVGTSSYTTGVKNSNYPAGDEKSLLIQSLAGETEMKIIRDNANRYNFALGIKSLRNVFDALALHTPCIFLIEDIHVIGERRPLLVSDPAGEENSKAAEHSSGTEPHHAPHNDEKNLLIYQLTRHTIMHYKKPFRGDFSFLIPTNNYSFNLFLGVSSPRTRNSGLTPLSPIPLEKKDSDNKAEFVNNPNTNSTSNKLTNGTSFKASALQLPSRLRLAPPSTAPFKVLLFKEQNKFKPKKTEAELAWIGLPASGTGPNELPKITYSIRVKVALLAHLAVSNLAVKLNMITDLLVIIDSVRANRGFVVFATTHTPAILDPALRRPGRLDETIALPFIPKLESRWEIVKANLIDNSAWPSFYKNGYAKKPLFLSILTDAKLRFDSGFPRGLTVDLLDYGLFNYSLSTINLQTFKILKAKKRPAKLTKVSLSTSRLKENLVKFKKQNLYKHSDFKKSAISLDTSSKSVNTWLGQLLPYKKPNKTLALPSKKKAGFYKQQSWPFCTFSVRSSLRPGAQATYKSGSYEVAALSTGGRKNSLIPSATLNKNSPSNLLAIAYSKIGKVVINCKYAFNYTNLSLFSTLLLPLRDTKLENQTYLTSDSSETKNDISKEEFIYLHLYTKQEHLLQAPLEQYLMNLFAAKVTETLAFSGKKFIYTTKRQGGDKEVDGDGPYFFSNLKAKKLFPKAATSLELLKAKKRPAKLTKVSLSTSRLRSFQKKRIRDSNAFTSSSPFSTFGDKNYAASPLIQAAKPLLEVFVAERSRKLKQQQIPFFGIWSLQGIDKTWRAASSLIFSLIEKRFIYQKNLVIPKLLQFYNAVAQRASLQDPPSAPSSFLLLPAKRYENYKRSFLAMQNKEKSSPSASIHLQSFHHKRVLKQKLYSLPAIPNIKTTSLPGESKNNSIFPKGEQTFSKKLEQIEKPTPFRKSINWYYRNKLLNRHRGYLNNQWWNGQLYEHNVETTFLSDVDWRSNFVSSFNSKNFAAPLLSQAELLEKNSSFSPFQDSKKNSAAVFRKLLSQAELFGTFFKELETNNKTILFKNYQQAEPFGYKNQTSFTPGFRKSPSPLSPSGRIRKGIRKGEALEALEVFVGEQDEKGKFDINKFNQNKKNKVLKEKQIPSPCLTPQGGVGVARILRPALATIGDILIDFPDFDQHYNPRNRRWILNFGYWSYWYNFQTTHNNEIYSYIVTESFLKTYNFLNSNREILDYFVTKFIKFGLYKEITIVDGIKRF</sequence>
<protein>
    <submittedName>
        <fullName evidence="3">Cell division protein</fullName>
    </submittedName>
</protein>
<dbReference type="GO" id="GO:0016887">
    <property type="term" value="F:ATP hydrolysis activity"/>
    <property type="evidence" value="ECO:0007669"/>
    <property type="project" value="TreeGrafter"/>
</dbReference>
<keyword evidence="3" id="KW-0132">Cell division</keyword>
<evidence type="ECO:0000256" key="2">
    <source>
        <dbReference type="SAM" id="Phobius"/>
    </source>
</evidence>
<keyword evidence="3" id="KW-0131">Cell cycle</keyword>
<keyword evidence="2" id="KW-1133">Transmembrane helix</keyword>
<dbReference type="EMBL" id="KT625008">
    <property type="protein sequence ID" value="ALO21228.1"/>
    <property type="molecule type" value="Genomic_DNA"/>
</dbReference>
<feature type="transmembrane region" description="Helical" evidence="2">
    <location>
        <begin position="2857"/>
        <end position="2875"/>
    </location>
</feature>
<dbReference type="Gene3D" id="1.10.8.60">
    <property type="match status" value="1"/>
</dbReference>
<keyword evidence="2" id="KW-0812">Transmembrane</keyword>
<dbReference type="PANTHER" id="PTHR23077:SF117">
    <property type="entry name" value="AAA+ ATPASE DOMAIN-CONTAINING PROTEIN"/>
    <property type="match status" value="1"/>
</dbReference>
<dbReference type="SUPFAM" id="SSF52540">
    <property type="entry name" value="P-loop containing nucleoside triphosphate hydrolases"/>
    <property type="match status" value="1"/>
</dbReference>
<name>A0A0S2ICJ2_9CHLO</name>
<dbReference type="Gene3D" id="3.40.50.300">
    <property type="entry name" value="P-loop containing nucleotide triphosphate hydrolases"/>
    <property type="match status" value="1"/>
</dbReference>
<keyword evidence="3" id="KW-0934">Plastid</keyword>
<evidence type="ECO:0000313" key="3">
    <source>
        <dbReference type="EMBL" id="ALO21228.1"/>
    </source>
</evidence>
<feature type="transmembrane region" description="Helical" evidence="2">
    <location>
        <begin position="2887"/>
        <end position="2910"/>
    </location>
</feature>
<dbReference type="PANTHER" id="PTHR23077">
    <property type="entry name" value="AAA-FAMILY ATPASE"/>
    <property type="match status" value="1"/>
</dbReference>
<accession>A0A0S2ICJ2</accession>
<gene>
    <name evidence="3" type="primary">ftsH</name>
</gene>
<keyword evidence="2" id="KW-0472">Membrane</keyword>
<dbReference type="InterPro" id="IPR027417">
    <property type="entry name" value="P-loop_NTPase"/>
</dbReference>
<keyword evidence="3" id="KW-0150">Chloroplast</keyword>